<dbReference type="EMBL" id="MHHR01000021">
    <property type="protein sequence ID" value="OGY34126.1"/>
    <property type="molecule type" value="Genomic_DNA"/>
</dbReference>
<protein>
    <recommendedName>
        <fullName evidence="3">Right handed beta helix domain-containing protein</fullName>
    </recommendedName>
</protein>
<name>A0A1G1X288_9BACT</name>
<dbReference type="InterPro" id="IPR011050">
    <property type="entry name" value="Pectin_lyase_fold/virulence"/>
</dbReference>
<evidence type="ECO:0008006" key="3">
    <source>
        <dbReference type="Google" id="ProtNLM"/>
    </source>
</evidence>
<dbReference type="Proteomes" id="UP000177528">
    <property type="component" value="Unassembled WGS sequence"/>
</dbReference>
<evidence type="ECO:0000313" key="1">
    <source>
        <dbReference type="EMBL" id="OGY34126.1"/>
    </source>
</evidence>
<proteinExistence type="predicted"/>
<organism evidence="1 2">
    <name type="scientific">Candidatus Andersenbacteria bacterium RIFCSPHIGHO2_12_FULL_45_11</name>
    <dbReference type="NCBI Taxonomy" id="1797281"/>
    <lineage>
        <taxon>Bacteria</taxon>
        <taxon>Candidatus Anderseniibacteriota</taxon>
    </lineage>
</organism>
<sequence>MRTDDNAKEIRALAGTWKIVSDLIIPKGYTFVMGPSTTLELTGSAQILSHSPVRWVGEQGRPIVVRGATEEAKGVAVLQAGGRSQLTHVVFENLAAPSSGSWEMTGAVNFYQSPVDVVSCVFRGNRASDDALNIIRSPFTLTSTSFADTLADALDVDFSKGTIKDMRVTNSGNDGLDISGSDIQVSGYEGHGIGDKGMSIGESSYLQGKNISITRARIGVASKDLSRADLDTLRIEQSEIALALYQKKAEFGPSHLSLWNVIMKNNAHESMVEMKSLLKIDDEVQPAIIANVAAKVD</sequence>
<comment type="caution">
    <text evidence="1">The sequence shown here is derived from an EMBL/GenBank/DDBJ whole genome shotgun (WGS) entry which is preliminary data.</text>
</comment>
<gene>
    <name evidence="1" type="ORF">A3D99_02040</name>
</gene>
<dbReference type="InterPro" id="IPR012334">
    <property type="entry name" value="Pectin_lyas_fold"/>
</dbReference>
<reference evidence="1 2" key="1">
    <citation type="journal article" date="2016" name="Nat. Commun.">
        <title>Thousands of microbial genomes shed light on interconnected biogeochemical processes in an aquifer system.</title>
        <authorList>
            <person name="Anantharaman K."/>
            <person name="Brown C.T."/>
            <person name="Hug L.A."/>
            <person name="Sharon I."/>
            <person name="Castelle C.J."/>
            <person name="Probst A.J."/>
            <person name="Thomas B.C."/>
            <person name="Singh A."/>
            <person name="Wilkins M.J."/>
            <person name="Karaoz U."/>
            <person name="Brodie E.L."/>
            <person name="Williams K.H."/>
            <person name="Hubbard S.S."/>
            <person name="Banfield J.F."/>
        </authorList>
    </citation>
    <scope>NUCLEOTIDE SEQUENCE [LARGE SCALE GENOMIC DNA]</scope>
</reference>
<dbReference type="AlphaFoldDB" id="A0A1G1X288"/>
<dbReference type="Gene3D" id="2.160.20.10">
    <property type="entry name" value="Single-stranded right-handed beta-helix, Pectin lyase-like"/>
    <property type="match status" value="1"/>
</dbReference>
<evidence type="ECO:0000313" key="2">
    <source>
        <dbReference type="Proteomes" id="UP000177528"/>
    </source>
</evidence>
<accession>A0A1G1X288</accession>
<dbReference type="SUPFAM" id="SSF51126">
    <property type="entry name" value="Pectin lyase-like"/>
    <property type="match status" value="1"/>
</dbReference>